<evidence type="ECO:0000313" key="1">
    <source>
        <dbReference type="EMBL" id="QIB65334.1"/>
    </source>
</evidence>
<dbReference type="EMBL" id="CP048711">
    <property type="protein sequence ID" value="QIB65334.1"/>
    <property type="molecule type" value="Genomic_DNA"/>
</dbReference>
<dbReference type="InterPro" id="IPR011110">
    <property type="entry name" value="Reg_prop"/>
</dbReference>
<dbReference type="Proteomes" id="UP000477680">
    <property type="component" value="Chromosome"/>
</dbReference>
<dbReference type="AlphaFoldDB" id="A0A6C0U776"/>
<reference evidence="1 2" key="1">
    <citation type="submission" date="2020-02" db="EMBL/GenBank/DDBJ databases">
        <title>Genome sequencing for Kineobactrum sp. M2.</title>
        <authorList>
            <person name="Park S.-J."/>
        </authorList>
    </citation>
    <scope>NUCLEOTIDE SEQUENCE [LARGE SCALE GENOMIC DNA]</scope>
    <source>
        <strain evidence="1 2">M2</strain>
    </source>
</reference>
<gene>
    <name evidence="1" type="ORF">G3T16_07915</name>
</gene>
<name>A0A6C0U776_9GAMM</name>
<dbReference type="Pfam" id="PF07494">
    <property type="entry name" value="Reg_prop"/>
    <property type="match status" value="3"/>
</dbReference>
<dbReference type="RefSeq" id="WP_163494573.1">
    <property type="nucleotide sequence ID" value="NZ_CP048711.1"/>
</dbReference>
<sequence>MRLAPRYILLLSILALLVPGGVLALSPDRLPSQYLYDRYGREHGLPSDTVWVARQDHEGYLWLGTKNGLARFDGVRFTLYNKQAYPEFLSNDVRDIEITADGSLWLATYGGGALRLIDGEFEPLTKADGLADNVVHDIHIGSDGAVWFATALGISRLRDDTITNWTSEDGLADNSTFRVGEDSNGDIWVGTLTNGLSHFDGETFRNYSDGSGLDSTQVHLLFDDPELGLIATTITGSSYRLEAGGPACWRGRCRHNCPGIRRSATGTATCGWAPMARACGACRRTSSWRRSR</sequence>
<keyword evidence="2" id="KW-1185">Reference proteome</keyword>
<evidence type="ECO:0008006" key="3">
    <source>
        <dbReference type="Google" id="ProtNLM"/>
    </source>
</evidence>
<dbReference type="InterPro" id="IPR015943">
    <property type="entry name" value="WD40/YVTN_repeat-like_dom_sf"/>
</dbReference>
<accession>A0A6C0U776</accession>
<dbReference type="KEGG" id="kim:G3T16_07915"/>
<evidence type="ECO:0000313" key="2">
    <source>
        <dbReference type="Proteomes" id="UP000477680"/>
    </source>
</evidence>
<protein>
    <recommendedName>
        <fullName evidence="3">Histidine kinase</fullName>
    </recommendedName>
</protein>
<organism evidence="1 2">
    <name type="scientific">Kineobactrum salinum</name>
    <dbReference type="NCBI Taxonomy" id="2708301"/>
    <lineage>
        <taxon>Bacteria</taxon>
        <taxon>Pseudomonadati</taxon>
        <taxon>Pseudomonadota</taxon>
        <taxon>Gammaproteobacteria</taxon>
        <taxon>Cellvibrionales</taxon>
        <taxon>Halieaceae</taxon>
        <taxon>Kineobactrum</taxon>
    </lineage>
</organism>
<dbReference type="Gene3D" id="2.130.10.10">
    <property type="entry name" value="YVTN repeat-like/Quinoprotein amine dehydrogenase"/>
    <property type="match status" value="2"/>
</dbReference>
<dbReference type="SUPFAM" id="SSF63829">
    <property type="entry name" value="Calcium-dependent phosphotriesterase"/>
    <property type="match status" value="1"/>
</dbReference>
<proteinExistence type="predicted"/>